<dbReference type="InterPro" id="IPR036140">
    <property type="entry name" value="PFN_sf"/>
</dbReference>
<evidence type="ECO:0000256" key="7">
    <source>
        <dbReference type="RuleBase" id="RU003909"/>
    </source>
</evidence>
<gene>
    <name evidence="8" type="ORF">NEOLI_003079</name>
</gene>
<protein>
    <recommendedName>
        <fullName evidence="7">Profilin</fullName>
    </recommendedName>
</protein>
<keyword evidence="4 7" id="KW-0009">Actin-binding</keyword>
<reference evidence="8 9" key="1">
    <citation type="submission" date="2016-04" db="EMBL/GenBank/DDBJ databases">
        <title>Evolutionary innovation and constraint leading to complex multicellularity in the Ascomycota.</title>
        <authorList>
            <person name="Cisse O."/>
            <person name="Nguyen A."/>
            <person name="Hewitt D.A."/>
            <person name="Jedd G."/>
            <person name="Stajich J.E."/>
        </authorList>
    </citation>
    <scope>NUCLEOTIDE SEQUENCE [LARGE SCALE GENOMIC DNA]</scope>
    <source>
        <strain evidence="8 9">DAH-3</strain>
    </source>
</reference>
<dbReference type="PANTHER" id="PTHR11604">
    <property type="entry name" value="PROFILIN"/>
    <property type="match status" value="1"/>
</dbReference>
<dbReference type="InterPro" id="IPR005455">
    <property type="entry name" value="PFN_euk"/>
</dbReference>
<evidence type="ECO:0000313" key="8">
    <source>
        <dbReference type="EMBL" id="OLL21996.1"/>
    </source>
</evidence>
<accession>A0A1U7LH64</accession>
<keyword evidence="5 6" id="KW-0206">Cytoskeleton</keyword>
<evidence type="ECO:0000256" key="4">
    <source>
        <dbReference type="ARBA" id="ARBA00023203"/>
    </source>
</evidence>
<dbReference type="PRINTS" id="PR01640">
    <property type="entry name" value="PROFILINPLNT"/>
</dbReference>
<organism evidence="8 9">
    <name type="scientific">Neolecta irregularis (strain DAH-3)</name>
    <dbReference type="NCBI Taxonomy" id="1198029"/>
    <lineage>
        <taxon>Eukaryota</taxon>
        <taxon>Fungi</taxon>
        <taxon>Dikarya</taxon>
        <taxon>Ascomycota</taxon>
        <taxon>Taphrinomycotina</taxon>
        <taxon>Neolectales</taxon>
        <taxon>Neolectaceae</taxon>
        <taxon>Neolecta</taxon>
    </lineage>
</organism>
<dbReference type="GO" id="GO:1903475">
    <property type="term" value="P:mitotic actomyosin contractile ring assembly"/>
    <property type="evidence" value="ECO:0007669"/>
    <property type="project" value="EnsemblFungi"/>
</dbReference>
<dbReference type="CDD" id="cd00148">
    <property type="entry name" value="PROF"/>
    <property type="match status" value="1"/>
</dbReference>
<dbReference type="InterPro" id="IPR048278">
    <property type="entry name" value="PFN"/>
</dbReference>
<name>A0A1U7LH64_NEOID</name>
<comment type="subcellular location">
    <subcellularLocation>
        <location evidence="1">Cytoplasm</location>
        <location evidence="1">Cytoskeleton</location>
    </subcellularLocation>
</comment>
<proteinExistence type="inferred from homology"/>
<evidence type="ECO:0000256" key="6">
    <source>
        <dbReference type="RuleBase" id="RU003908"/>
    </source>
</evidence>
<dbReference type="GO" id="GO:0043332">
    <property type="term" value="C:mating projection tip"/>
    <property type="evidence" value="ECO:0007669"/>
    <property type="project" value="EnsemblFungi"/>
</dbReference>
<dbReference type="SUPFAM" id="SSF55770">
    <property type="entry name" value="Profilin (actin-binding protein)"/>
    <property type="match status" value="1"/>
</dbReference>
<keyword evidence="9" id="KW-1185">Reference proteome</keyword>
<dbReference type="EMBL" id="LXFE01004040">
    <property type="protein sequence ID" value="OLL21996.1"/>
    <property type="molecule type" value="Genomic_DNA"/>
</dbReference>
<dbReference type="SMART" id="SM00392">
    <property type="entry name" value="PROF"/>
    <property type="match status" value="1"/>
</dbReference>
<dbReference type="InterPro" id="IPR027310">
    <property type="entry name" value="Profilin_CS"/>
</dbReference>
<sequence length="127" mass="14137">MSWQAYVDDSLVKSGFIDKAAIYCRTGDSVWAQSPDFQLKPQELKTIVAGFDNNYEILASGMHVCGQKYLTIRADDRSIYGKWSQEGIVCVRTKLAILIGHYPAGIQVQQATGVVEKLADYLIGLEF</sequence>
<dbReference type="STRING" id="1198029.A0A1U7LH64"/>
<dbReference type="PRINTS" id="PR00392">
    <property type="entry name" value="PROFILIN"/>
</dbReference>
<comment type="function">
    <text evidence="6">Binds to actin and affects the structure of the cytoskeleton. At high concentrations, profilin prevents the polymerization of actin, whereas it enhances it at low concentrations.</text>
</comment>
<dbReference type="GO" id="GO:0030041">
    <property type="term" value="P:actin filament polymerization"/>
    <property type="evidence" value="ECO:0007669"/>
    <property type="project" value="EnsemblFungi"/>
</dbReference>
<evidence type="ECO:0000256" key="5">
    <source>
        <dbReference type="ARBA" id="ARBA00023212"/>
    </source>
</evidence>
<dbReference type="AlphaFoldDB" id="A0A1U7LH64"/>
<dbReference type="GO" id="GO:0044396">
    <property type="term" value="P:actin cortical patch organization"/>
    <property type="evidence" value="ECO:0007669"/>
    <property type="project" value="EnsemblFungi"/>
</dbReference>
<dbReference type="GO" id="GO:0000755">
    <property type="term" value="P:cytogamy"/>
    <property type="evidence" value="ECO:0007669"/>
    <property type="project" value="EnsemblFungi"/>
</dbReference>
<dbReference type="Pfam" id="PF00235">
    <property type="entry name" value="Profilin"/>
    <property type="match status" value="1"/>
</dbReference>
<comment type="subunit">
    <text evidence="6">Occurs in many kinds of cells as a complex with monomeric actin in a 1:1 ratio.</text>
</comment>
<dbReference type="Proteomes" id="UP000186594">
    <property type="component" value="Unassembled WGS sequence"/>
</dbReference>
<dbReference type="PROSITE" id="PS00414">
    <property type="entry name" value="PROFILIN"/>
    <property type="match status" value="1"/>
</dbReference>
<dbReference type="PANTHER" id="PTHR11604:SF0">
    <property type="entry name" value="PROFILIN"/>
    <property type="match status" value="1"/>
</dbReference>
<dbReference type="GO" id="GO:0003785">
    <property type="term" value="F:actin monomer binding"/>
    <property type="evidence" value="ECO:0007669"/>
    <property type="project" value="EnsemblFungi"/>
</dbReference>
<dbReference type="GO" id="GO:0005856">
    <property type="term" value="C:cytoskeleton"/>
    <property type="evidence" value="ECO:0007669"/>
    <property type="project" value="UniProtKB-SubCell"/>
</dbReference>
<evidence type="ECO:0000256" key="1">
    <source>
        <dbReference type="ARBA" id="ARBA00004245"/>
    </source>
</evidence>
<dbReference type="GO" id="GO:0031097">
    <property type="term" value="C:medial cortex"/>
    <property type="evidence" value="ECO:0007669"/>
    <property type="project" value="EnsemblFungi"/>
</dbReference>
<dbReference type="Gene3D" id="3.30.450.30">
    <property type="entry name" value="Dynein light chain 2a, cytoplasmic"/>
    <property type="match status" value="1"/>
</dbReference>
<evidence type="ECO:0000256" key="3">
    <source>
        <dbReference type="ARBA" id="ARBA00022490"/>
    </source>
</evidence>
<evidence type="ECO:0000313" key="9">
    <source>
        <dbReference type="Proteomes" id="UP000186594"/>
    </source>
</evidence>
<dbReference type="OMA" id="QGQKFML"/>
<dbReference type="GO" id="GO:0051285">
    <property type="term" value="C:cell cortex of cell tip"/>
    <property type="evidence" value="ECO:0007669"/>
    <property type="project" value="EnsemblFungi"/>
</dbReference>
<comment type="caution">
    <text evidence="8">The sequence shown here is derived from an EMBL/GenBank/DDBJ whole genome shotgun (WGS) entry which is preliminary data.</text>
</comment>
<dbReference type="FunFam" id="3.30.450.30:FF:000001">
    <property type="entry name" value="Profilin"/>
    <property type="match status" value="1"/>
</dbReference>
<dbReference type="OrthoDB" id="421374at2759"/>
<keyword evidence="3" id="KW-0963">Cytoplasm</keyword>
<evidence type="ECO:0000256" key="2">
    <source>
        <dbReference type="ARBA" id="ARBA00010058"/>
    </source>
</evidence>
<dbReference type="GO" id="GO:0005085">
    <property type="term" value="F:guanyl-nucleotide exchange factor activity"/>
    <property type="evidence" value="ECO:0007669"/>
    <property type="project" value="EnsemblFungi"/>
</dbReference>
<comment type="similarity">
    <text evidence="2 7">Belongs to the profilin family.</text>
</comment>